<evidence type="ECO:0000313" key="2">
    <source>
        <dbReference type="Proteomes" id="UP000492821"/>
    </source>
</evidence>
<protein>
    <submittedName>
        <fullName evidence="3">Uncharacterized protein</fullName>
    </submittedName>
</protein>
<dbReference type="Proteomes" id="UP000492821">
    <property type="component" value="Unassembled WGS sequence"/>
</dbReference>
<feature type="region of interest" description="Disordered" evidence="1">
    <location>
        <begin position="1"/>
        <end position="25"/>
    </location>
</feature>
<keyword evidence="2" id="KW-1185">Reference proteome</keyword>
<reference evidence="2" key="1">
    <citation type="journal article" date="2013" name="Genetics">
        <title>The draft genome and transcriptome of Panagrellus redivivus are shaped by the harsh demands of a free-living lifestyle.</title>
        <authorList>
            <person name="Srinivasan J."/>
            <person name="Dillman A.R."/>
            <person name="Macchietto M.G."/>
            <person name="Heikkinen L."/>
            <person name="Lakso M."/>
            <person name="Fracchia K.M."/>
            <person name="Antoshechkin I."/>
            <person name="Mortazavi A."/>
            <person name="Wong G."/>
            <person name="Sternberg P.W."/>
        </authorList>
    </citation>
    <scope>NUCLEOTIDE SEQUENCE [LARGE SCALE GENOMIC DNA]</scope>
    <source>
        <strain evidence="2">MT8872</strain>
    </source>
</reference>
<sequence length="77" mass="8344">MWVAAAEDQSSEASGIDDSSVVQTAPQQRPLRLIHEYEYPLLLGFAPVVTVASKAVDVSDKGHHCLRLHRASCNACP</sequence>
<evidence type="ECO:0000256" key="1">
    <source>
        <dbReference type="SAM" id="MobiDB-lite"/>
    </source>
</evidence>
<evidence type="ECO:0000313" key="3">
    <source>
        <dbReference type="WBParaSite" id="Pan_g8707.t1"/>
    </source>
</evidence>
<dbReference type="WBParaSite" id="Pan_g8707.t1">
    <property type="protein sequence ID" value="Pan_g8707.t1"/>
    <property type="gene ID" value="Pan_g8707"/>
</dbReference>
<proteinExistence type="predicted"/>
<accession>A0A7E4W9X8</accession>
<dbReference type="AlphaFoldDB" id="A0A7E4W9X8"/>
<organism evidence="2 3">
    <name type="scientific">Panagrellus redivivus</name>
    <name type="common">Microworm</name>
    <dbReference type="NCBI Taxonomy" id="6233"/>
    <lineage>
        <taxon>Eukaryota</taxon>
        <taxon>Metazoa</taxon>
        <taxon>Ecdysozoa</taxon>
        <taxon>Nematoda</taxon>
        <taxon>Chromadorea</taxon>
        <taxon>Rhabditida</taxon>
        <taxon>Tylenchina</taxon>
        <taxon>Panagrolaimomorpha</taxon>
        <taxon>Panagrolaimoidea</taxon>
        <taxon>Panagrolaimidae</taxon>
        <taxon>Panagrellus</taxon>
    </lineage>
</organism>
<reference evidence="3" key="2">
    <citation type="submission" date="2020-10" db="UniProtKB">
        <authorList>
            <consortium name="WormBaseParasite"/>
        </authorList>
    </citation>
    <scope>IDENTIFICATION</scope>
</reference>
<name>A0A7E4W9X8_PANRE</name>